<proteinExistence type="predicted"/>
<dbReference type="EMBL" id="JENJ01000013">
    <property type="protein sequence ID" value="KGM97225.1"/>
    <property type="molecule type" value="Genomic_DNA"/>
</dbReference>
<evidence type="ECO:0000313" key="2">
    <source>
        <dbReference type="Proteomes" id="UP000030012"/>
    </source>
</evidence>
<gene>
    <name evidence="1" type="ORF">Z968_04295</name>
</gene>
<protein>
    <submittedName>
        <fullName evidence="1">Uncharacterized protein</fullName>
    </submittedName>
</protein>
<dbReference type="Pfam" id="PF19991">
    <property type="entry name" value="HMA_2"/>
    <property type="match status" value="1"/>
</dbReference>
<accession>A0A0A0ICG3</accession>
<name>A0A0A0ICG3_CLONO</name>
<dbReference type="AlphaFoldDB" id="A0A0A0ICG3"/>
<comment type="caution">
    <text evidence="1">The sequence shown here is derived from an EMBL/GenBank/DDBJ whole genome shotgun (WGS) entry which is preliminary data.</text>
</comment>
<evidence type="ECO:0000313" key="1">
    <source>
        <dbReference type="EMBL" id="KGM97225.1"/>
    </source>
</evidence>
<reference evidence="1 2" key="1">
    <citation type="submission" date="2014-01" db="EMBL/GenBank/DDBJ databases">
        <title>Plasmidome dynamics in the species complex Clostridium novyi sensu lato converts strains of independent lineages into distinctly different pathogens.</title>
        <authorList>
            <person name="Skarin H."/>
            <person name="Segerman B."/>
        </authorList>
    </citation>
    <scope>NUCLEOTIDE SEQUENCE [LARGE SCALE GENOMIC DNA]</scope>
    <source>
        <strain evidence="1 2">4552</strain>
    </source>
</reference>
<dbReference type="Proteomes" id="UP000030012">
    <property type="component" value="Unassembled WGS sequence"/>
</dbReference>
<dbReference type="OrthoDB" id="2053977at2"/>
<dbReference type="RefSeq" id="WP_039253759.1">
    <property type="nucleotide sequence ID" value="NZ_JENJ01000013.1"/>
</dbReference>
<organism evidence="1 2">
    <name type="scientific">Clostridium novyi A str. 4552</name>
    <dbReference type="NCBI Taxonomy" id="1444289"/>
    <lineage>
        <taxon>Bacteria</taxon>
        <taxon>Bacillati</taxon>
        <taxon>Bacillota</taxon>
        <taxon>Clostridia</taxon>
        <taxon>Eubacteriales</taxon>
        <taxon>Clostridiaceae</taxon>
        <taxon>Clostridium</taxon>
    </lineage>
</organism>
<sequence length="127" mass="15154">MFNIKLYIIKHLKKIRVIHSIPGRMRLKLPNISNVPEEFRHYDDFVVRAVKILDGVNEVSFNYVIGTALVTYDIHKVYEKKILNWIEEIVEISIKNLKFIEKYGESNLDYVVETLEQQLKDRVKKYN</sequence>